<feature type="chain" id="PRO_5045677127" evidence="11">
    <location>
        <begin position="23"/>
        <end position="385"/>
    </location>
</feature>
<accession>A0ABS2DRJ2</accession>
<name>A0ABS2DRJ2_9BURK</name>
<dbReference type="PRINTS" id="PR00182">
    <property type="entry name" value="ECOLNEIPORIN"/>
</dbReference>
<comment type="subunit">
    <text evidence="2">Homotrimer.</text>
</comment>
<proteinExistence type="predicted"/>
<keyword evidence="8" id="KW-0626">Porin</keyword>
<dbReference type="Proteomes" id="UP000715095">
    <property type="component" value="Unassembled WGS sequence"/>
</dbReference>
<evidence type="ECO:0000256" key="4">
    <source>
        <dbReference type="ARBA" id="ARBA00022452"/>
    </source>
</evidence>
<dbReference type="RefSeq" id="WP_205102425.1">
    <property type="nucleotide sequence ID" value="NZ_JACJJC010000007.1"/>
</dbReference>
<evidence type="ECO:0000256" key="11">
    <source>
        <dbReference type="SAM" id="SignalP"/>
    </source>
</evidence>
<dbReference type="InterPro" id="IPR002299">
    <property type="entry name" value="Porin_Neis"/>
</dbReference>
<evidence type="ECO:0000259" key="12">
    <source>
        <dbReference type="Pfam" id="PF13609"/>
    </source>
</evidence>
<protein>
    <submittedName>
        <fullName evidence="13">Porin</fullName>
    </submittedName>
</protein>
<keyword evidence="3" id="KW-0813">Transport</keyword>
<dbReference type="CDD" id="cd00342">
    <property type="entry name" value="gram_neg_porins"/>
    <property type="match status" value="1"/>
</dbReference>
<dbReference type="PRINTS" id="PR00184">
    <property type="entry name" value="NEISSPPORIN"/>
</dbReference>
<evidence type="ECO:0000256" key="8">
    <source>
        <dbReference type="ARBA" id="ARBA00023114"/>
    </source>
</evidence>
<dbReference type="Gene3D" id="2.40.160.10">
    <property type="entry name" value="Porin"/>
    <property type="match status" value="1"/>
</dbReference>
<evidence type="ECO:0000256" key="7">
    <source>
        <dbReference type="ARBA" id="ARBA00023065"/>
    </source>
</evidence>
<evidence type="ECO:0000256" key="5">
    <source>
        <dbReference type="ARBA" id="ARBA00022692"/>
    </source>
</evidence>
<sequence length="385" mass="41340">MKKTLIALSLAGAFAAAGAASAAEVQVYGLVDLSLAYVHSDADASGVDNVDKFTMENAREFGSRFGIKGMEDLGNGYKVGFVLENGFKADDGTLDQGGDLFGREAHLDLYSPYGTLTFGVMPVFGSTLGANGLFRSIDPLFANYTEGFGSGLITASSWTRVDNAVSYVTPTFAGFTGYAQYSFKNDARTGSVEGKSSSDRYASLAMRYQGGAFEGIIVADTTMYGSSRQDSQDLDNGYTVTIGGNYTFDNGLKLLAFGQWFDTMELSRARGRGGVISHGLENFKEVGDYGFVSGYGLSIGANYPLGGGVIKGQIGYRDMDNSDDPRDVVDADFTKWMAAIGYDYPLSKRTAVYVMGGYSQEKIETKNEDRTPSGCELVMGMVHRF</sequence>
<dbReference type="PANTHER" id="PTHR34501">
    <property type="entry name" value="PROTEIN YDDL-RELATED"/>
    <property type="match status" value="1"/>
</dbReference>
<evidence type="ECO:0000256" key="10">
    <source>
        <dbReference type="ARBA" id="ARBA00023237"/>
    </source>
</evidence>
<comment type="caution">
    <text evidence="13">The sequence shown here is derived from an EMBL/GenBank/DDBJ whole genome shotgun (WGS) entry which is preliminary data.</text>
</comment>
<keyword evidence="10" id="KW-0998">Cell outer membrane</keyword>
<comment type="subcellular location">
    <subcellularLocation>
        <location evidence="1">Cell outer membrane</location>
        <topology evidence="1">Multi-pass membrane protein</topology>
    </subcellularLocation>
</comment>
<evidence type="ECO:0000256" key="9">
    <source>
        <dbReference type="ARBA" id="ARBA00023136"/>
    </source>
</evidence>
<evidence type="ECO:0000256" key="2">
    <source>
        <dbReference type="ARBA" id="ARBA00011233"/>
    </source>
</evidence>
<evidence type="ECO:0000313" key="13">
    <source>
        <dbReference type="EMBL" id="MBM6703952.1"/>
    </source>
</evidence>
<evidence type="ECO:0000256" key="3">
    <source>
        <dbReference type="ARBA" id="ARBA00022448"/>
    </source>
</evidence>
<dbReference type="PANTHER" id="PTHR34501:SF9">
    <property type="entry name" value="MAJOR OUTER MEMBRANE PROTEIN P.IA"/>
    <property type="match status" value="1"/>
</dbReference>
<organism evidence="13 14">
    <name type="scientific">Sutterella massiliensis</name>
    <dbReference type="NCBI Taxonomy" id="1816689"/>
    <lineage>
        <taxon>Bacteria</taxon>
        <taxon>Pseudomonadati</taxon>
        <taxon>Pseudomonadota</taxon>
        <taxon>Betaproteobacteria</taxon>
        <taxon>Burkholderiales</taxon>
        <taxon>Sutterellaceae</taxon>
        <taxon>Sutterella</taxon>
    </lineage>
</organism>
<keyword evidence="7" id="KW-0406">Ion transport</keyword>
<gene>
    <name evidence="13" type="ORF">H6A60_05570</name>
</gene>
<keyword evidence="14" id="KW-1185">Reference proteome</keyword>
<dbReference type="Pfam" id="PF13609">
    <property type="entry name" value="Porin_4"/>
    <property type="match status" value="1"/>
</dbReference>
<evidence type="ECO:0000256" key="1">
    <source>
        <dbReference type="ARBA" id="ARBA00004571"/>
    </source>
</evidence>
<evidence type="ECO:0000256" key="6">
    <source>
        <dbReference type="ARBA" id="ARBA00022729"/>
    </source>
</evidence>
<feature type="signal peptide" evidence="11">
    <location>
        <begin position="1"/>
        <end position="22"/>
    </location>
</feature>
<keyword evidence="6 11" id="KW-0732">Signal</keyword>
<dbReference type="InterPro" id="IPR050298">
    <property type="entry name" value="Gram-neg_bact_OMP"/>
</dbReference>
<evidence type="ECO:0000313" key="14">
    <source>
        <dbReference type="Proteomes" id="UP000715095"/>
    </source>
</evidence>
<dbReference type="InterPro" id="IPR023614">
    <property type="entry name" value="Porin_dom_sf"/>
</dbReference>
<dbReference type="InterPro" id="IPR033900">
    <property type="entry name" value="Gram_neg_porin_domain"/>
</dbReference>
<reference evidence="13 14" key="1">
    <citation type="journal article" date="2021" name="Sci. Rep.">
        <title>The distribution of antibiotic resistance genes in chicken gut microbiota commensals.</title>
        <authorList>
            <person name="Juricova H."/>
            <person name="Matiasovicova J."/>
            <person name="Kubasova T."/>
            <person name="Cejkova D."/>
            <person name="Rychlik I."/>
        </authorList>
    </citation>
    <scope>NUCLEOTIDE SEQUENCE [LARGE SCALE GENOMIC DNA]</scope>
    <source>
        <strain evidence="13 14">An829</strain>
    </source>
</reference>
<keyword evidence="9" id="KW-0472">Membrane</keyword>
<dbReference type="EMBL" id="JACJJC010000007">
    <property type="protein sequence ID" value="MBM6703952.1"/>
    <property type="molecule type" value="Genomic_DNA"/>
</dbReference>
<keyword evidence="4" id="KW-1134">Transmembrane beta strand</keyword>
<dbReference type="SUPFAM" id="SSF56935">
    <property type="entry name" value="Porins"/>
    <property type="match status" value="1"/>
</dbReference>
<keyword evidence="5" id="KW-0812">Transmembrane</keyword>
<feature type="domain" description="Porin" evidence="12">
    <location>
        <begin position="11"/>
        <end position="361"/>
    </location>
</feature>
<dbReference type="InterPro" id="IPR001702">
    <property type="entry name" value="Porin_Gram-ve"/>
</dbReference>